<evidence type="ECO:0000313" key="1">
    <source>
        <dbReference type="EMBL" id="CAG8727192.1"/>
    </source>
</evidence>
<evidence type="ECO:0000313" key="2">
    <source>
        <dbReference type="Proteomes" id="UP000789405"/>
    </source>
</evidence>
<dbReference type="AlphaFoldDB" id="A0A9N9IAR6"/>
<protein>
    <submittedName>
        <fullName evidence="1">6809_t:CDS:1</fullName>
    </submittedName>
</protein>
<dbReference type="EMBL" id="CAJVPY010011455">
    <property type="protein sequence ID" value="CAG8727192.1"/>
    <property type="molecule type" value="Genomic_DNA"/>
</dbReference>
<feature type="non-terminal residue" evidence="1">
    <location>
        <position position="66"/>
    </location>
</feature>
<proteinExistence type="predicted"/>
<dbReference type="Proteomes" id="UP000789405">
    <property type="component" value="Unassembled WGS sequence"/>
</dbReference>
<organism evidence="1 2">
    <name type="scientific">Dentiscutata erythropus</name>
    <dbReference type="NCBI Taxonomy" id="1348616"/>
    <lineage>
        <taxon>Eukaryota</taxon>
        <taxon>Fungi</taxon>
        <taxon>Fungi incertae sedis</taxon>
        <taxon>Mucoromycota</taxon>
        <taxon>Glomeromycotina</taxon>
        <taxon>Glomeromycetes</taxon>
        <taxon>Diversisporales</taxon>
        <taxon>Gigasporaceae</taxon>
        <taxon>Dentiscutata</taxon>
    </lineage>
</organism>
<comment type="caution">
    <text evidence="1">The sequence shown here is derived from an EMBL/GenBank/DDBJ whole genome shotgun (WGS) entry which is preliminary data.</text>
</comment>
<name>A0A9N9IAR6_9GLOM</name>
<sequence>ERRIGISGDGNVGEMGIWEDKNVKEEFWGVESGDFGEIKWKFQEVGVLKMGILESGNFEKVRILEK</sequence>
<keyword evidence="2" id="KW-1185">Reference proteome</keyword>
<gene>
    <name evidence="1" type="ORF">DERYTH_LOCUS14810</name>
</gene>
<accession>A0A9N9IAR6</accession>
<reference evidence="1" key="1">
    <citation type="submission" date="2021-06" db="EMBL/GenBank/DDBJ databases">
        <authorList>
            <person name="Kallberg Y."/>
            <person name="Tangrot J."/>
            <person name="Rosling A."/>
        </authorList>
    </citation>
    <scope>NUCLEOTIDE SEQUENCE</scope>
    <source>
        <strain evidence="1">MA453B</strain>
    </source>
</reference>